<evidence type="ECO:0000256" key="2">
    <source>
        <dbReference type="ARBA" id="ARBA00023157"/>
    </source>
</evidence>
<protein>
    <recommendedName>
        <fullName evidence="5">Pectinesterase inhibitor domain-containing protein</fullName>
    </recommendedName>
</protein>
<keyword evidence="1 4" id="KW-0732">Signal</keyword>
<dbReference type="GO" id="GO:0004857">
    <property type="term" value="F:enzyme inhibitor activity"/>
    <property type="evidence" value="ECO:0007669"/>
    <property type="project" value="InterPro"/>
</dbReference>
<sequence>MRSARVPTGKLLLIAALTAFSPLNCADATPESTCKAAADIDKRVNYDFCVSKLLAHHDSTEADAWGLAQISALIGANNAGDAMEDIKALLAKPGTGEKERSVLGHAGDLYDRVATAFIVAHDHINMRRYAAGKEKVAETVGFVRQCDEAFAKAGVSSLLKRESADSVQLAIICTAITNLIK</sequence>
<gene>
    <name evidence="6" type="ORF">BRADI_1g27835v3</name>
</gene>
<evidence type="ECO:0000313" key="7">
    <source>
        <dbReference type="EnsemblPlants" id="PNT75123"/>
    </source>
</evidence>
<dbReference type="PANTHER" id="PTHR35357:SF11">
    <property type="entry name" value="PECTINESTERASE INHIBITOR DOMAIN-CONTAINING PROTEIN"/>
    <property type="match status" value="1"/>
</dbReference>
<dbReference type="SUPFAM" id="SSF101148">
    <property type="entry name" value="Plant invertase/pectin methylesterase inhibitor"/>
    <property type="match status" value="1"/>
</dbReference>
<reference evidence="6" key="2">
    <citation type="submission" date="2017-06" db="EMBL/GenBank/DDBJ databases">
        <title>WGS assembly of Brachypodium distachyon.</title>
        <authorList>
            <consortium name="The International Brachypodium Initiative"/>
            <person name="Lucas S."/>
            <person name="Harmon-Smith M."/>
            <person name="Lail K."/>
            <person name="Tice H."/>
            <person name="Grimwood J."/>
            <person name="Bruce D."/>
            <person name="Barry K."/>
            <person name="Shu S."/>
            <person name="Lindquist E."/>
            <person name="Wang M."/>
            <person name="Pitluck S."/>
            <person name="Vogel J.P."/>
            <person name="Garvin D.F."/>
            <person name="Mockler T.C."/>
            <person name="Schmutz J."/>
            <person name="Rokhsar D."/>
            <person name="Bevan M.W."/>
        </authorList>
    </citation>
    <scope>NUCLEOTIDE SEQUENCE</scope>
    <source>
        <strain evidence="6">Bd21</strain>
    </source>
</reference>
<reference evidence="7" key="3">
    <citation type="submission" date="2018-08" db="UniProtKB">
        <authorList>
            <consortium name="EnsemblPlants"/>
        </authorList>
    </citation>
    <scope>IDENTIFICATION</scope>
    <source>
        <strain evidence="7">cv. Bd21</strain>
    </source>
</reference>
<dbReference type="InParanoid" id="A0A2K2DLH3"/>
<dbReference type="InterPro" id="IPR006501">
    <property type="entry name" value="Pectinesterase_inhib_dom"/>
</dbReference>
<dbReference type="AlphaFoldDB" id="A0A2K2DLH3"/>
<feature type="signal peptide" evidence="4">
    <location>
        <begin position="1"/>
        <end position="28"/>
    </location>
</feature>
<evidence type="ECO:0000259" key="5">
    <source>
        <dbReference type="Pfam" id="PF04043"/>
    </source>
</evidence>
<dbReference type="ExpressionAtlas" id="A0A2K2DLH3">
    <property type="expression patterns" value="baseline"/>
</dbReference>
<evidence type="ECO:0000256" key="1">
    <source>
        <dbReference type="ARBA" id="ARBA00022729"/>
    </source>
</evidence>
<proteinExistence type="inferred from homology"/>
<comment type="similarity">
    <text evidence="3">Belongs to the PMEI family.</text>
</comment>
<name>A0A2K2DLH3_BRADI</name>
<dbReference type="OrthoDB" id="686060at2759"/>
<dbReference type="NCBIfam" id="TIGR01614">
    <property type="entry name" value="PME_inhib"/>
    <property type="match status" value="1"/>
</dbReference>
<evidence type="ECO:0000313" key="8">
    <source>
        <dbReference type="Proteomes" id="UP000008810"/>
    </source>
</evidence>
<keyword evidence="8" id="KW-1185">Reference proteome</keyword>
<dbReference type="Proteomes" id="UP000008810">
    <property type="component" value="Chromosome 1"/>
</dbReference>
<evidence type="ECO:0000313" key="6">
    <source>
        <dbReference type="EMBL" id="PNT75123.1"/>
    </source>
</evidence>
<dbReference type="InterPro" id="IPR035513">
    <property type="entry name" value="Invertase/methylesterase_inhib"/>
</dbReference>
<feature type="domain" description="Pectinesterase inhibitor" evidence="5">
    <location>
        <begin position="31"/>
        <end position="176"/>
    </location>
</feature>
<organism evidence="6">
    <name type="scientific">Brachypodium distachyon</name>
    <name type="common">Purple false brome</name>
    <name type="synonym">Trachynia distachya</name>
    <dbReference type="NCBI Taxonomy" id="15368"/>
    <lineage>
        <taxon>Eukaryota</taxon>
        <taxon>Viridiplantae</taxon>
        <taxon>Streptophyta</taxon>
        <taxon>Embryophyta</taxon>
        <taxon>Tracheophyta</taxon>
        <taxon>Spermatophyta</taxon>
        <taxon>Magnoliopsida</taxon>
        <taxon>Liliopsida</taxon>
        <taxon>Poales</taxon>
        <taxon>Poaceae</taxon>
        <taxon>BOP clade</taxon>
        <taxon>Pooideae</taxon>
        <taxon>Stipodae</taxon>
        <taxon>Brachypodieae</taxon>
        <taxon>Brachypodium</taxon>
    </lineage>
</organism>
<dbReference type="EMBL" id="CM000880">
    <property type="protein sequence ID" value="PNT75123.1"/>
    <property type="molecule type" value="Genomic_DNA"/>
</dbReference>
<dbReference type="EnsemblPlants" id="PNT75123">
    <property type="protein sequence ID" value="PNT75123"/>
    <property type="gene ID" value="BRADI_1g27835v3"/>
</dbReference>
<accession>A0A2K2DLH3</accession>
<dbReference type="Gramene" id="PNT75123">
    <property type="protein sequence ID" value="PNT75123"/>
    <property type="gene ID" value="BRADI_1g27835v3"/>
</dbReference>
<reference evidence="6 7" key="1">
    <citation type="journal article" date="2010" name="Nature">
        <title>Genome sequencing and analysis of the model grass Brachypodium distachyon.</title>
        <authorList>
            <consortium name="International Brachypodium Initiative"/>
        </authorList>
    </citation>
    <scope>NUCLEOTIDE SEQUENCE [LARGE SCALE GENOMIC DNA]</scope>
    <source>
        <strain evidence="6 7">Bd21</strain>
    </source>
</reference>
<dbReference type="Gene3D" id="1.20.140.40">
    <property type="entry name" value="Invertase/pectin methylesterase inhibitor family protein"/>
    <property type="match status" value="1"/>
</dbReference>
<keyword evidence="2" id="KW-1015">Disulfide bond</keyword>
<dbReference type="Pfam" id="PF04043">
    <property type="entry name" value="PMEI"/>
    <property type="match status" value="1"/>
</dbReference>
<dbReference type="PANTHER" id="PTHR35357">
    <property type="entry name" value="OS02G0537100 PROTEIN"/>
    <property type="match status" value="1"/>
</dbReference>
<evidence type="ECO:0000256" key="3">
    <source>
        <dbReference type="ARBA" id="ARBA00038471"/>
    </source>
</evidence>
<evidence type="ECO:0000256" key="4">
    <source>
        <dbReference type="SAM" id="SignalP"/>
    </source>
</evidence>
<feature type="chain" id="PRO_5033762288" description="Pectinesterase inhibitor domain-containing protein" evidence="4">
    <location>
        <begin position="29"/>
        <end position="181"/>
    </location>
</feature>